<feature type="domain" description="PRD" evidence="5">
    <location>
        <begin position="290"/>
        <end position="397"/>
    </location>
</feature>
<dbReference type="SUPFAM" id="SSF55804">
    <property type="entry name" value="Phoshotransferase/anion transport protein"/>
    <property type="match status" value="1"/>
</dbReference>
<dbReference type="EMBL" id="RZNX01000002">
    <property type="protein sequence ID" value="RUT33574.1"/>
    <property type="molecule type" value="Genomic_DNA"/>
</dbReference>
<evidence type="ECO:0000259" key="3">
    <source>
        <dbReference type="PROSITE" id="PS51094"/>
    </source>
</evidence>
<dbReference type="PROSITE" id="PS00372">
    <property type="entry name" value="PTS_EIIA_TYPE_2_HIS"/>
    <property type="match status" value="1"/>
</dbReference>
<dbReference type="InterPro" id="IPR036388">
    <property type="entry name" value="WH-like_DNA-bd_sf"/>
</dbReference>
<dbReference type="InterPro" id="IPR002178">
    <property type="entry name" value="PTS_EIIA_type-2_dom"/>
</dbReference>
<evidence type="ECO:0000259" key="5">
    <source>
        <dbReference type="PROSITE" id="PS51372"/>
    </source>
</evidence>
<dbReference type="Gene3D" id="3.40.50.2300">
    <property type="match status" value="1"/>
</dbReference>
<evidence type="ECO:0000313" key="6">
    <source>
        <dbReference type="EMBL" id="RUT33574.1"/>
    </source>
</evidence>
<dbReference type="Gene3D" id="1.10.10.10">
    <property type="entry name" value="Winged helix-like DNA-binding domain superfamily/Winged helix DNA-binding domain"/>
    <property type="match status" value="2"/>
</dbReference>
<proteinExistence type="predicted"/>
<organism evidence="6 7">
    <name type="scientific">Paenibacillus zeisoli</name>
    <dbReference type="NCBI Taxonomy" id="2496267"/>
    <lineage>
        <taxon>Bacteria</taxon>
        <taxon>Bacillati</taxon>
        <taxon>Bacillota</taxon>
        <taxon>Bacilli</taxon>
        <taxon>Bacillales</taxon>
        <taxon>Paenibacillaceae</taxon>
        <taxon>Paenibacillus</taxon>
    </lineage>
</organism>
<dbReference type="AlphaFoldDB" id="A0A3S1D7G1"/>
<dbReference type="PROSITE" id="PS51094">
    <property type="entry name" value="PTS_EIIA_TYPE_2"/>
    <property type="match status" value="1"/>
</dbReference>
<dbReference type="InterPro" id="IPR011608">
    <property type="entry name" value="PRD"/>
</dbReference>
<dbReference type="InterPro" id="IPR036634">
    <property type="entry name" value="PRD_sf"/>
</dbReference>
<dbReference type="InterPro" id="IPR013011">
    <property type="entry name" value="PTS_EIIB_2"/>
</dbReference>
<feature type="domain" description="PTS EIIB type-2" evidence="4">
    <location>
        <begin position="402"/>
        <end position="492"/>
    </location>
</feature>
<reference evidence="6 7" key="1">
    <citation type="submission" date="2018-12" db="EMBL/GenBank/DDBJ databases">
        <authorList>
            <person name="Sun L."/>
            <person name="Chen Z."/>
        </authorList>
    </citation>
    <scope>NUCLEOTIDE SEQUENCE [LARGE SCALE GENOMIC DNA]</scope>
    <source>
        <strain evidence="6 7">3-5-3</strain>
    </source>
</reference>
<dbReference type="Gene3D" id="3.40.930.10">
    <property type="entry name" value="Mannitol-specific EII, Chain A"/>
    <property type="match status" value="1"/>
</dbReference>
<dbReference type="OrthoDB" id="3175596at2"/>
<dbReference type="GO" id="GO:0006355">
    <property type="term" value="P:regulation of DNA-templated transcription"/>
    <property type="evidence" value="ECO:0007669"/>
    <property type="project" value="InterPro"/>
</dbReference>
<gene>
    <name evidence="6" type="ORF">EJP77_07985</name>
</gene>
<dbReference type="PANTHER" id="PTHR30185:SF12">
    <property type="entry name" value="TRANSCRIPTIONAL REGULATOR MANR"/>
    <property type="match status" value="1"/>
</dbReference>
<evidence type="ECO:0000259" key="4">
    <source>
        <dbReference type="PROSITE" id="PS51099"/>
    </source>
</evidence>
<dbReference type="InterPro" id="IPR050661">
    <property type="entry name" value="BglG_antiterminators"/>
</dbReference>
<keyword evidence="7" id="KW-1185">Reference proteome</keyword>
<dbReference type="Pfam" id="PF00359">
    <property type="entry name" value="PTS_EIIA_2"/>
    <property type="match status" value="1"/>
</dbReference>
<dbReference type="InterPro" id="IPR013196">
    <property type="entry name" value="HTH_11"/>
</dbReference>
<dbReference type="PROSITE" id="PS51372">
    <property type="entry name" value="PRD_2"/>
    <property type="match status" value="2"/>
</dbReference>
<comment type="caution">
    <text evidence="6">The sequence shown here is derived from an EMBL/GenBank/DDBJ whole genome shotgun (WGS) entry which is preliminary data.</text>
</comment>
<dbReference type="RefSeq" id="WP_127198688.1">
    <property type="nucleotide sequence ID" value="NZ_RZNX01000002.1"/>
</dbReference>
<dbReference type="PROSITE" id="PS51099">
    <property type="entry name" value="PTS_EIIB_TYPE_2"/>
    <property type="match status" value="1"/>
</dbReference>
<evidence type="ECO:0000313" key="7">
    <source>
        <dbReference type="Proteomes" id="UP000272464"/>
    </source>
</evidence>
<dbReference type="SUPFAM" id="SSF52794">
    <property type="entry name" value="PTS system IIB component-like"/>
    <property type="match status" value="1"/>
</dbReference>
<keyword evidence="2" id="KW-0677">Repeat</keyword>
<dbReference type="Pfam" id="PF00874">
    <property type="entry name" value="PRD"/>
    <property type="match status" value="2"/>
</dbReference>
<dbReference type="GO" id="GO:0008982">
    <property type="term" value="F:protein-N(PI)-phosphohistidine-sugar phosphotransferase activity"/>
    <property type="evidence" value="ECO:0007669"/>
    <property type="project" value="InterPro"/>
</dbReference>
<dbReference type="Pfam" id="PF08279">
    <property type="entry name" value="HTH_11"/>
    <property type="match status" value="1"/>
</dbReference>
<dbReference type="Proteomes" id="UP000272464">
    <property type="component" value="Unassembled WGS sequence"/>
</dbReference>
<dbReference type="Gene3D" id="1.10.1790.10">
    <property type="entry name" value="PRD domain"/>
    <property type="match status" value="2"/>
</dbReference>
<dbReference type="SUPFAM" id="SSF63520">
    <property type="entry name" value="PTS-regulatory domain, PRD"/>
    <property type="match status" value="2"/>
</dbReference>
<dbReference type="GO" id="GO:0009401">
    <property type="term" value="P:phosphoenolpyruvate-dependent sugar phosphotransferase system"/>
    <property type="evidence" value="ECO:0007669"/>
    <property type="project" value="InterPro"/>
</dbReference>
<sequence>MNNRQKEILRMLLTEENRLWLVQDLADQVGCSEKTIRSDLKVIEAYVDKNSGASLVRKPGLGIYLEIDEADQAELFHRLYAGEDRPRRESDEERVLQLAYRLLMDTRPIPLQGLAAEYFVHKTVIRKDMDTIEAWLQRFDLTLISRHRVGLVVEGSEKNKRAALARLDQLIDSPELTGQMLRKQFEPHEVSAVYHELRVLQKRHSLPFTDEAFESLILHILLMIKRTKLKQPIALPEQEIELLQEKVEFAWAEEFLQGLRPVFAVAFPREEAAYLALHLLGGKYHYREENPDSHLSGLVDQLTHRLSELSGVQFSEDEVLMNGLKVHLYATLNRLRYGLPVSNPMLAEIKKMYPYMFDRVILALGELAEILHVSIPEEEVAYLTLHFQASIERLHQERTPPRRVIIVCHMGIGMSQLLRSKIERKFPSVQVMASMARSEVPEYLADHEVDLVIATVALPELKIPHILVSPLLEAKDERRLEEEIRQLDDQGTRQDSSFLKYTTPFLVLLQQEDAQPEQIIAKLSEVLTDKGYVRSGYSLSALAREKMSATTIGGGIAIPHGSPQLIRHSAIAIATLKQPLAWGSEKVQLVFMLAVQNEEREEVRQLFSELSLLSERPAYVSALSKETDVMKFLSRLKGESGSA</sequence>
<evidence type="ECO:0000256" key="1">
    <source>
        <dbReference type="ARBA" id="ARBA00022679"/>
    </source>
</evidence>
<keyword evidence="1" id="KW-0808">Transferase</keyword>
<name>A0A3S1D7G1_9BACL</name>
<dbReference type="InterPro" id="IPR036095">
    <property type="entry name" value="PTS_EIIB-like_sf"/>
</dbReference>
<protein>
    <submittedName>
        <fullName evidence="6">Transcription antiterminator</fullName>
    </submittedName>
</protein>
<dbReference type="InterPro" id="IPR016152">
    <property type="entry name" value="PTrfase/Anion_transptr"/>
</dbReference>
<dbReference type="CDD" id="cd00211">
    <property type="entry name" value="PTS_IIA_fru"/>
    <property type="match status" value="1"/>
</dbReference>
<dbReference type="CDD" id="cd05568">
    <property type="entry name" value="PTS_IIB_bgl_like"/>
    <property type="match status" value="1"/>
</dbReference>
<accession>A0A3S1D7G1</accession>
<feature type="domain" description="PRD" evidence="5">
    <location>
        <begin position="184"/>
        <end position="289"/>
    </location>
</feature>
<feature type="domain" description="PTS EIIA type-2" evidence="3">
    <location>
        <begin position="500"/>
        <end position="639"/>
    </location>
</feature>
<evidence type="ECO:0000256" key="2">
    <source>
        <dbReference type="ARBA" id="ARBA00022737"/>
    </source>
</evidence>
<dbReference type="PANTHER" id="PTHR30185">
    <property type="entry name" value="CRYPTIC BETA-GLUCOSIDE BGL OPERON ANTITERMINATOR"/>
    <property type="match status" value="1"/>
</dbReference>